<keyword evidence="5" id="KW-1185">Reference proteome</keyword>
<feature type="transmembrane region" description="Helical" evidence="2">
    <location>
        <begin position="546"/>
        <end position="570"/>
    </location>
</feature>
<evidence type="ECO:0000313" key="5">
    <source>
        <dbReference type="Proteomes" id="UP001162793"/>
    </source>
</evidence>
<dbReference type="AlphaFoldDB" id="A0AA41WWC3"/>
<dbReference type="EMBL" id="JAMYWC010000005">
    <property type="protein sequence ID" value="MCP1174502.1"/>
    <property type="molecule type" value="Genomic_DNA"/>
</dbReference>
<keyword evidence="2" id="KW-0472">Membrane</keyword>
<accession>A0AA41WWC3</accession>
<organism evidence="4 5">
    <name type="scientific">Ralstonia chuxiongensis</name>
    <dbReference type="NCBI Taxonomy" id="2957504"/>
    <lineage>
        <taxon>Bacteria</taxon>
        <taxon>Pseudomonadati</taxon>
        <taxon>Pseudomonadota</taxon>
        <taxon>Betaproteobacteria</taxon>
        <taxon>Burkholderiales</taxon>
        <taxon>Burkholderiaceae</taxon>
        <taxon>Ralstonia</taxon>
    </lineage>
</organism>
<sequence>MRKLMQRAVSGLLFLAVSTTSFAQAQVSMGDIQSAANRSGDKSMSLLELVFGSVVHNPLAGGGSGGMLAQVFLVLNSCMLAVGVLWATYHFGAALIATGQEGEFMGAKKSSPWFIIRMCAGFSSLVPLFGGYCGAQVIMLWATMTGVGIANLSLDSALAVLKSGGSMISASAAPQATSLSKALFEANLCAQAANTAIDSMPTDTGGVSVDPAERFSTLAKGDKIVLMNQLGLSCGGAEVAIEPPQPLPNYDGMTVYSADPGPAYEQMISAHRTALSTIQSTLSSAAQAYVSSVASGGRPADPQDTINKAALQYQASVTQAIASSASTINSLGSLIQSNLQRDGWIMLGAWYQTFAQANSQLTSLANATASAVPSTDLGNLPYPQLYRKVLAAYAQQIQQAASTGTPQDRVNSLATGTTDPKNIMSKIFPGQAIVKMAIGMNSGQGPNGATNPLIGMKNLGDYILVGGWTALSGYALVKGGLAASDSLAGKAISAVGDVFSGGVLGAIKEGAKGMLDALGPFITMMIITLFFFGAVLSIYIPMLPFIIWFGGIVSWYAVVGEAMVAAPLWAMTHLDGDGEGMGQRTTHGYIFLLNVMFRPVFMVIGFILAGTGIVVLGTLLNTMFGVAMQNAQYDSLTGLVSIIGFIVLYVGMCQTLVQGTFSLIHVVPDQVFSWIGGQISARVGQDMHDRSQQHYGAGVGQGSNSARSRASELLHSASAGKPSDTPQIGKREV</sequence>
<gene>
    <name evidence="4" type="ORF">NKG59_19240</name>
</gene>
<comment type="caution">
    <text evidence="4">The sequence shown here is derived from an EMBL/GenBank/DDBJ whole genome shotgun (WGS) entry which is preliminary data.</text>
</comment>
<dbReference type="RefSeq" id="WP_253539980.1">
    <property type="nucleotide sequence ID" value="NZ_JAMYWC010000005.1"/>
</dbReference>
<feature type="transmembrane region" description="Helical" evidence="2">
    <location>
        <begin position="113"/>
        <end position="132"/>
    </location>
</feature>
<evidence type="ECO:0000256" key="3">
    <source>
        <dbReference type="SAM" id="SignalP"/>
    </source>
</evidence>
<feature type="transmembrane region" description="Helical" evidence="2">
    <location>
        <begin position="517"/>
        <end position="540"/>
    </location>
</feature>
<dbReference type="NCBIfam" id="TIGR04346">
    <property type="entry name" value="DotA_TraY"/>
    <property type="match status" value="1"/>
</dbReference>
<feature type="transmembrane region" description="Helical" evidence="2">
    <location>
        <begin position="591"/>
        <end position="616"/>
    </location>
</feature>
<proteinExistence type="predicted"/>
<feature type="transmembrane region" description="Helical" evidence="2">
    <location>
        <begin position="636"/>
        <end position="657"/>
    </location>
</feature>
<keyword evidence="2" id="KW-1133">Transmembrane helix</keyword>
<evidence type="ECO:0000256" key="2">
    <source>
        <dbReference type="SAM" id="Phobius"/>
    </source>
</evidence>
<feature type="region of interest" description="Disordered" evidence="1">
    <location>
        <begin position="694"/>
        <end position="733"/>
    </location>
</feature>
<keyword evidence="2" id="KW-0812">Transmembrane</keyword>
<protein>
    <submittedName>
        <fullName evidence="4">DotA/TraY family protein</fullName>
    </submittedName>
</protein>
<name>A0AA41WWC3_9RALS</name>
<reference evidence="5" key="1">
    <citation type="journal article" date="2023" name="Front. Microbiol.">
        <title>Ralstonia chuxiongensis sp. nov., Ralstonia mojiangensis sp. nov., and Ralstonia soli sp. nov., isolated from tobacco fields, are three novel species in the family Burkholderiaceae.</title>
        <authorList>
            <person name="Lu C.H."/>
            <person name="Zhang Y.Y."/>
            <person name="Jiang N."/>
            <person name="Chen W."/>
            <person name="Shao X."/>
            <person name="Zhao Z.M."/>
            <person name="Lu W.L."/>
            <person name="Hu X."/>
            <person name="Xi Y.X."/>
            <person name="Zou S.Y."/>
            <person name="Wei Q.J."/>
            <person name="Lin Z.L."/>
            <person name="Gong L."/>
            <person name="Gai X.T."/>
            <person name="Zhang L.Q."/>
            <person name="Li J.Y."/>
            <person name="Jin Y."/>
            <person name="Xia Z.Y."/>
        </authorList>
    </citation>
    <scope>NUCLEOTIDE SEQUENCE [LARGE SCALE GENOMIC DNA]</scope>
    <source>
        <strain evidence="5">21YRMH01-3</strain>
    </source>
</reference>
<feature type="signal peptide" evidence="3">
    <location>
        <begin position="1"/>
        <end position="23"/>
    </location>
</feature>
<feature type="transmembrane region" description="Helical" evidence="2">
    <location>
        <begin position="67"/>
        <end position="92"/>
    </location>
</feature>
<evidence type="ECO:0000313" key="4">
    <source>
        <dbReference type="EMBL" id="MCP1174502.1"/>
    </source>
</evidence>
<dbReference type="InterPro" id="IPR027628">
    <property type="entry name" value="DotA_TraY"/>
</dbReference>
<keyword evidence="3" id="KW-0732">Signal</keyword>
<evidence type="ECO:0000256" key="1">
    <source>
        <dbReference type="SAM" id="MobiDB-lite"/>
    </source>
</evidence>
<dbReference type="Proteomes" id="UP001162793">
    <property type="component" value="Unassembled WGS sequence"/>
</dbReference>
<feature type="chain" id="PRO_5041471083" evidence="3">
    <location>
        <begin position="24"/>
        <end position="733"/>
    </location>
</feature>